<reference evidence="1 2" key="1">
    <citation type="journal article" date="2014" name="Mol. Biol. Evol.">
        <title>Massive expansion of Ubiquitination-related gene families within the Chlamydiae.</title>
        <authorList>
            <person name="Domman D."/>
            <person name="Collingro A."/>
            <person name="Lagkouvardos I."/>
            <person name="Gehre L."/>
            <person name="Weinmaier T."/>
            <person name="Rattei T."/>
            <person name="Subtil A."/>
            <person name="Horn M."/>
        </authorList>
    </citation>
    <scope>NUCLEOTIDE SEQUENCE [LARGE SCALE GENOMIC DNA]</scope>
    <source>
        <strain evidence="1 2">EI2</strain>
    </source>
</reference>
<proteinExistence type="predicted"/>
<sequence length="52" mass="5954">MKWCGSATELIDVVLVKVQVVNKFKHQHIARTKRGVVPKMVQLQMSMWCDVG</sequence>
<dbReference type="EMBL" id="JSAN01000162">
    <property type="protein sequence ID" value="KIC70670.1"/>
    <property type="molecule type" value="Genomic_DNA"/>
</dbReference>
<protein>
    <submittedName>
        <fullName evidence="1">Uncharacterized protein</fullName>
    </submittedName>
</protein>
<evidence type="ECO:0000313" key="1">
    <source>
        <dbReference type="EMBL" id="KIC70670.1"/>
    </source>
</evidence>
<evidence type="ECO:0000313" key="2">
    <source>
        <dbReference type="Proteomes" id="UP000031465"/>
    </source>
</evidence>
<dbReference type="Proteomes" id="UP000031465">
    <property type="component" value="Unassembled WGS sequence"/>
</dbReference>
<organism evidence="1 2">
    <name type="scientific">Candidatus Protochlamydia amoebophila</name>
    <dbReference type="NCBI Taxonomy" id="362787"/>
    <lineage>
        <taxon>Bacteria</taxon>
        <taxon>Pseudomonadati</taxon>
        <taxon>Chlamydiota</taxon>
        <taxon>Chlamydiia</taxon>
        <taxon>Parachlamydiales</taxon>
        <taxon>Parachlamydiaceae</taxon>
        <taxon>Candidatus Protochlamydia</taxon>
    </lineage>
</organism>
<accession>A0A0C1JGT7</accession>
<comment type="caution">
    <text evidence="1">The sequence shown here is derived from an EMBL/GenBank/DDBJ whole genome shotgun (WGS) entry which is preliminary data.</text>
</comment>
<gene>
    <name evidence="1" type="ORF">DB44_GT00040</name>
</gene>
<dbReference type="AlphaFoldDB" id="A0A0C1JGT7"/>
<name>A0A0C1JGT7_9BACT</name>